<comment type="function">
    <text evidence="3">Required for the assembly of the mitochondrial membrane respiratory chain NADH dehydrogenase (Complex I). Involved in mid-late stages of complex I assembly.</text>
</comment>
<keyword evidence="6" id="KW-1185">Reference proteome</keyword>
<keyword evidence="1" id="KW-0560">Oxidoreductase</keyword>
<dbReference type="Pfam" id="PF01266">
    <property type="entry name" value="DAO"/>
    <property type="match status" value="1"/>
</dbReference>
<gene>
    <name evidence="5" type="ORF">DIATSA_LOCUS2597</name>
</gene>
<dbReference type="AlphaFoldDB" id="A0A9P0BYX0"/>
<dbReference type="EMBL" id="OU893343">
    <property type="protein sequence ID" value="CAH0749070.1"/>
    <property type="molecule type" value="Genomic_DNA"/>
</dbReference>
<evidence type="ECO:0000259" key="4">
    <source>
        <dbReference type="Pfam" id="PF01266"/>
    </source>
</evidence>
<sequence>MYSPKLFHSTLITNRILTGVRSYAKSKNPFVKSWETIANEIPVLFGAKDKPIYPENVDVVVIGGGFIGSSVAYWLKSRTAEGLSVVVLEKDLTYRDLQNNSSLGTLSQHFSLPENIYLSQFSAEFLRKIKQHLGNNANIKYQPHKNLILACEKYAETMEKNVTLQAEYGIQNKLITPNNIKQRYPWLNTHDIKLGCVGTESEGIFDAQALLGAFVNKAHELGSTYINAEVVGFDLEKQRDVLMEGVPPGSFERINKVIYRTPDNEEYSIKFAVCVLAAGDDSGSIARLANIGTAEGLLSVPLPIEKRKSKVYSLKDKAKDTGLNTPIISDTSGLWLQRNGLGNNLICGHIPIVTEDTKDLSEKDYYSSIIKPSVLNRISNCENTEVTELTTEKQDCNTFDYSGIIGPHPYHNNLYIATGFGKQGCQNAPAIGRAISELIIDGRYTSIDLTRFDFDRLLTNNPLVEFNIY</sequence>
<dbReference type="InterPro" id="IPR006076">
    <property type="entry name" value="FAD-dep_OxRdtase"/>
</dbReference>
<reference evidence="5" key="1">
    <citation type="submission" date="2021-12" db="EMBL/GenBank/DDBJ databases">
        <authorList>
            <person name="King R."/>
        </authorList>
    </citation>
    <scope>NUCLEOTIDE SEQUENCE</scope>
</reference>
<evidence type="ECO:0000256" key="1">
    <source>
        <dbReference type="ARBA" id="ARBA00023002"/>
    </source>
</evidence>
<dbReference type="PANTHER" id="PTHR13847:SF287">
    <property type="entry name" value="FAD-DEPENDENT OXIDOREDUCTASE DOMAIN-CONTAINING PROTEIN 1"/>
    <property type="match status" value="1"/>
</dbReference>
<dbReference type="GO" id="GO:0016491">
    <property type="term" value="F:oxidoreductase activity"/>
    <property type="evidence" value="ECO:0007669"/>
    <property type="project" value="UniProtKB-KW"/>
</dbReference>
<dbReference type="Proteomes" id="UP001153714">
    <property type="component" value="Chromosome 12"/>
</dbReference>
<dbReference type="OrthoDB" id="424974at2759"/>
<name>A0A9P0BYX0_9NEOP</name>
<dbReference type="GO" id="GO:0005739">
    <property type="term" value="C:mitochondrion"/>
    <property type="evidence" value="ECO:0007669"/>
    <property type="project" value="GOC"/>
</dbReference>
<feature type="domain" description="FAD dependent oxidoreductase" evidence="4">
    <location>
        <begin position="58"/>
        <end position="438"/>
    </location>
</feature>
<dbReference type="GO" id="GO:0032981">
    <property type="term" value="P:mitochondrial respiratory chain complex I assembly"/>
    <property type="evidence" value="ECO:0007669"/>
    <property type="project" value="TreeGrafter"/>
</dbReference>
<dbReference type="Gene3D" id="3.30.9.10">
    <property type="entry name" value="D-Amino Acid Oxidase, subunit A, domain 2"/>
    <property type="match status" value="1"/>
</dbReference>
<organism evidence="5 6">
    <name type="scientific">Diatraea saccharalis</name>
    <name type="common">sugarcane borer</name>
    <dbReference type="NCBI Taxonomy" id="40085"/>
    <lineage>
        <taxon>Eukaryota</taxon>
        <taxon>Metazoa</taxon>
        <taxon>Ecdysozoa</taxon>
        <taxon>Arthropoda</taxon>
        <taxon>Hexapoda</taxon>
        <taxon>Insecta</taxon>
        <taxon>Pterygota</taxon>
        <taxon>Neoptera</taxon>
        <taxon>Endopterygota</taxon>
        <taxon>Lepidoptera</taxon>
        <taxon>Glossata</taxon>
        <taxon>Ditrysia</taxon>
        <taxon>Pyraloidea</taxon>
        <taxon>Crambidae</taxon>
        <taxon>Crambinae</taxon>
        <taxon>Diatraea</taxon>
    </lineage>
</organism>
<evidence type="ECO:0000256" key="3">
    <source>
        <dbReference type="ARBA" id="ARBA00046185"/>
    </source>
</evidence>
<protein>
    <recommendedName>
        <fullName evidence="2">FAD-dependent oxidoreductase domain-containing protein 1</fullName>
    </recommendedName>
</protein>
<proteinExistence type="predicted"/>
<evidence type="ECO:0000256" key="2">
    <source>
        <dbReference type="ARBA" id="ARBA00039785"/>
    </source>
</evidence>
<dbReference type="PANTHER" id="PTHR13847">
    <property type="entry name" value="SARCOSINE DEHYDROGENASE-RELATED"/>
    <property type="match status" value="1"/>
</dbReference>
<dbReference type="SUPFAM" id="SSF51905">
    <property type="entry name" value="FAD/NAD(P)-binding domain"/>
    <property type="match status" value="1"/>
</dbReference>
<dbReference type="Gene3D" id="3.50.50.60">
    <property type="entry name" value="FAD/NAD(P)-binding domain"/>
    <property type="match status" value="1"/>
</dbReference>
<reference evidence="5" key="2">
    <citation type="submission" date="2022-10" db="EMBL/GenBank/DDBJ databases">
        <authorList>
            <consortium name="ENA_rothamsted_submissions"/>
            <consortium name="culmorum"/>
            <person name="King R."/>
        </authorList>
    </citation>
    <scope>NUCLEOTIDE SEQUENCE</scope>
</reference>
<evidence type="ECO:0000313" key="6">
    <source>
        <dbReference type="Proteomes" id="UP001153714"/>
    </source>
</evidence>
<dbReference type="InterPro" id="IPR036188">
    <property type="entry name" value="FAD/NAD-bd_sf"/>
</dbReference>
<evidence type="ECO:0000313" key="5">
    <source>
        <dbReference type="EMBL" id="CAH0749070.1"/>
    </source>
</evidence>
<accession>A0A9P0BYX0</accession>